<dbReference type="InterPro" id="IPR039060">
    <property type="entry name" value="Antitox_HigA"/>
</dbReference>
<dbReference type="InterPro" id="IPR010982">
    <property type="entry name" value="Lambda_DNA-bd_dom_sf"/>
</dbReference>
<accession>A0ABQ5ZBF6</accession>
<organism evidence="1 2">
    <name type="scientific">Shinella yambaruensis</name>
    <dbReference type="NCBI Taxonomy" id="415996"/>
    <lineage>
        <taxon>Bacteria</taxon>
        <taxon>Pseudomonadati</taxon>
        <taxon>Pseudomonadota</taxon>
        <taxon>Alphaproteobacteria</taxon>
        <taxon>Hyphomicrobiales</taxon>
        <taxon>Rhizobiaceae</taxon>
        <taxon>Shinella</taxon>
    </lineage>
</organism>
<evidence type="ECO:0000313" key="2">
    <source>
        <dbReference type="Proteomes" id="UP001156702"/>
    </source>
</evidence>
<sequence>MDIQPIRTDDDLSKAIAEIETLWGAERGTADGDRLDVLITLVDRYEDEHYPIGPAHPVDVLKMHMEMTGRRRADLASLIGSSSRASEVLNRRRALTLDMVHKLNRHWGIPAEYLVVPYELERLAVKPVRRAADPVRKRA</sequence>
<name>A0ABQ5ZBF6_9HYPH</name>
<keyword evidence="2" id="KW-1185">Reference proteome</keyword>
<evidence type="ECO:0000313" key="1">
    <source>
        <dbReference type="EMBL" id="GLR48821.1"/>
    </source>
</evidence>
<proteinExistence type="predicted"/>
<dbReference type="PANTHER" id="PTHR40455:SF1">
    <property type="entry name" value="ANTITOXIN HIGA"/>
    <property type="match status" value="1"/>
</dbReference>
<dbReference type="Proteomes" id="UP001156702">
    <property type="component" value="Unassembled WGS sequence"/>
</dbReference>
<comment type="caution">
    <text evidence="1">The sequence shown here is derived from an EMBL/GenBank/DDBJ whole genome shotgun (WGS) entry which is preliminary data.</text>
</comment>
<dbReference type="Gene3D" id="1.10.260.40">
    <property type="entry name" value="lambda repressor-like DNA-binding domains"/>
    <property type="match status" value="1"/>
</dbReference>
<gene>
    <name evidence="1" type="ORF">GCM10007923_00250</name>
</gene>
<protein>
    <submittedName>
        <fullName evidence="1">Transcriptional regulator</fullName>
    </submittedName>
</protein>
<dbReference type="PANTHER" id="PTHR40455">
    <property type="entry name" value="ANTITOXIN HIGA"/>
    <property type="match status" value="1"/>
</dbReference>
<dbReference type="EMBL" id="BSOP01000001">
    <property type="protein sequence ID" value="GLR48821.1"/>
    <property type="molecule type" value="Genomic_DNA"/>
</dbReference>
<dbReference type="SUPFAM" id="SSF47413">
    <property type="entry name" value="lambda repressor-like DNA-binding domains"/>
    <property type="match status" value="1"/>
</dbReference>
<reference evidence="2" key="1">
    <citation type="journal article" date="2019" name="Int. J. Syst. Evol. Microbiol.">
        <title>The Global Catalogue of Microorganisms (GCM) 10K type strain sequencing project: providing services to taxonomists for standard genome sequencing and annotation.</title>
        <authorList>
            <consortium name="The Broad Institute Genomics Platform"/>
            <consortium name="The Broad Institute Genome Sequencing Center for Infectious Disease"/>
            <person name="Wu L."/>
            <person name="Ma J."/>
        </authorList>
    </citation>
    <scope>NUCLEOTIDE SEQUENCE [LARGE SCALE GENOMIC DNA]</scope>
    <source>
        <strain evidence="2">NBRC 102122</strain>
    </source>
</reference>